<sequence>MTSPVDTLLARAHALLESPNGAAVGNSARLAAVLTRQAVEELIDARCAELCGVNGVNGSARAKHAILKSLDDTAYSTVLIDAWHQLTASCHQHAYALSPTVREIRALCDSVRAHCIGAT</sequence>
<reference evidence="2" key="1">
    <citation type="submission" date="2016-02" db="EMBL/GenBank/DDBJ databases">
        <authorList>
            <person name="Wen L."/>
            <person name="He K."/>
            <person name="Yang H."/>
        </authorList>
    </citation>
    <scope>NUCLEOTIDE SEQUENCE [LARGE SCALE GENOMIC DNA]</scope>
    <source>
        <strain evidence="2">JCM 15929</strain>
    </source>
</reference>
<dbReference type="OrthoDB" id="4322177at2"/>
<dbReference type="Proteomes" id="UP000070258">
    <property type="component" value="Unassembled WGS sequence"/>
</dbReference>
<dbReference type="EMBL" id="LSRF01000017">
    <property type="protein sequence ID" value="KXP11894.1"/>
    <property type="molecule type" value="Genomic_DNA"/>
</dbReference>
<dbReference type="AlphaFoldDB" id="A0A138AN63"/>
<name>A0A138AN63_9ACTN</name>
<proteinExistence type="predicted"/>
<protein>
    <submittedName>
        <fullName evidence="1">Uncharacterized protein</fullName>
    </submittedName>
</protein>
<evidence type="ECO:0000313" key="2">
    <source>
        <dbReference type="Proteomes" id="UP000070258"/>
    </source>
</evidence>
<comment type="caution">
    <text evidence="1">The sequence shown here is derived from an EMBL/GenBank/DDBJ whole genome shotgun (WGS) entry which is preliminary data.</text>
</comment>
<organism evidence="1 2">
    <name type="scientific">Tsukamurella pseudospumae</name>
    <dbReference type="NCBI Taxonomy" id="239498"/>
    <lineage>
        <taxon>Bacteria</taxon>
        <taxon>Bacillati</taxon>
        <taxon>Actinomycetota</taxon>
        <taxon>Actinomycetes</taxon>
        <taxon>Mycobacteriales</taxon>
        <taxon>Tsukamurellaceae</taxon>
        <taxon>Tsukamurella</taxon>
    </lineage>
</organism>
<gene>
    <name evidence="1" type="ORF">AXK60_24565</name>
</gene>
<evidence type="ECO:0000313" key="1">
    <source>
        <dbReference type="EMBL" id="KXP11894.1"/>
    </source>
</evidence>
<accession>A0A138AN63</accession>
<dbReference type="STRING" id="239498.AXK60_24565"/>